<organism evidence="2">
    <name type="scientific">Amblyomma americanum</name>
    <name type="common">Lone star tick</name>
    <dbReference type="NCBI Taxonomy" id="6943"/>
    <lineage>
        <taxon>Eukaryota</taxon>
        <taxon>Metazoa</taxon>
        <taxon>Ecdysozoa</taxon>
        <taxon>Arthropoda</taxon>
        <taxon>Chelicerata</taxon>
        <taxon>Arachnida</taxon>
        <taxon>Acari</taxon>
        <taxon>Parasitiformes</taxon>
        <taxon>Ixodida</taxon>
        <taxon>Ixodoidea</taxon>
        <taxon>Ixodidae</taxon>
        <taxon>Amblyomminae</taxon>
        <taxon>Amblyomma</taxon>
    </lineage>
</organism>
<dbReference type="AlphaFoldDB" id="A0A0C9SEN9"/>
<protein>
    <submittedName>
        <fullName evidence="2">Uncharacterized protein</fullName>
    </submittedName>
</protein>
<keyword evidence="1" id="KW-0472">Membrane</keyword>
<name>A0A0C9SEN9_AMBAM</name>
<evidence type="ECO:0000313" key="2">
    <source>
        <dbReference type="EMBL" id="JAG91688.1"/>
    </source>
</evidence>
<keyword evidence="1" id="KW-0812">Transmembrane</keyword>
<reference evidence="2" key="1">
    <citation type="journal article" date="2015" name="PLoS ONE">
        <title>An Insight into the Sialome of the Lone Star Tick, Amblyomma americanum, with a Glimpse on Its Time Dependent Gene Expression.</title>
        <authorList>
            <person name="Karim S."/>
            <person name="Ribeiro J.M."/>
        </authorList>
    </citation>
    <scope>NUCLEOTIDE SEQUENCE</scope>
    <source>
        <tissue evidence="2">Salivary gland</tissue>
    </source>
</reference>
<proteinExistence type="evidence at transcript level"/>
<dbReference type="EMBL" id="GBZX01001052">
    <property type="protein sequence ID" value="JAG91688.1"/>
    <property type="molecule type" value="mRNA"/>
</dbReference>
<feature type="transmembrane region" description="Helical" evidence="1">
    <location>
        <begin position="7"/>
        <end position="29"/>
    </location>
</feature>
<keyword evidence="1" id="KW-1133">Transmembrane helix</keyword>
<evidence type="ECO:0000256" key="1">
    <source>
        <dbReference type="SAM" id="Phobius"/>
    </source>
</evidence>
<accession>A0A0C9SEN9</accession>
<sequence length="103" mass="11616">MTSIFFIFVPLFPIRFVQLVILIMSWSLFKCVLCVNCANFVTLLNATEFIFVILHEGGRPFQALLDFFSPISNGLQRVYAVPILGPLVCSFNEAFVVPLLVEV</sequence>